<evidence type="ECO:0000256" key="5">
    <source>
        <dbReference type="ARBA" id="ARBA00022842"/>
    </source>
</evidence>
<dbReference type="InterPro" id="IPR008949">
    <property type="entry name" value="Isoprenoid_synthase_dom_sf"/>
</dbReference>
<evidence type="ECO:0000256" key="2">
    <source>
        <dbReference type="ARBA" id="ARBA00006706"/>
    </source>
</evidence>
<sequence length="322" mass="35806">MFESSDLVSEDLKILENFLNNSSENSNISLVSSVISHLIKAGGKRLRPALVFIVCKMLSYQDEENKRIRVAAAIEFIHNATLLHDDVLDGGELRRGVSTANKIWGNKTSILVGDFLLTMAFQWLIECENFDVLSILSQSSATIVSGEIKQMLICSNITMTEQDYIDVVSAKTAALFAASCEAAATLAKVSVEEREALKSFGVNFGIAFQIIDDVLDYSGEQSGKNLGNDFYNRKVTLPVIISYDLADEAEKEFWQSSFGKIKNCGNFQKAISYIKNHKAIELAKEKAESYIKIAKESLDIFPSSLYKTALINLLDFTLHRKL</sequence>
<dbReference type="Pfam" id="PF00348">
    <property type="entry name" value="polyprenyl_synt"/>
    <property type="match status" value="1"/>
</dbReference>
<protein>
    <submittedName>
        <fullName evidence="7">Octaprenyl-diphosphate synthase</fullName>
    </submittedName>
</protein>
<name>A0A8J3MM06_9RICK</name>
<dbReference type="PANTHER" id="PTHR12001:SF69">
    <property type="entry name" value="ALL TRANS-POLYPRENYL-DIPHOSPHATE SYNTHASE PDSS1"/>
    <property type="match status" value="1"/>
</dbReference>
<dbReference type="CDD" id="cd00685">
    <property type="entry name" value="Trans_IPPS_HT"/>
    <property type="match status" value="1"/>
</dbReference>
<gene>
    <name evidence="7" type="primary">ispB</name>
    <name evidence="7" type="ORF">sL5_04570</name>
</gene>
<evidence type="ECO:0000256" key="4">
    <source>
        <dbReference type="ARBA" id="ARBA00022723"/>
    </source>
</evidence>
<proteinExistence type="inferred from homology"/>
<reference evidence="7 8" key="1">
    <citation type="journal article" date="2021" name="Microb. Ecol.">
        <title>Candidatus Mesenet longicola: Novel Endosymbionts of Brontispa longissima that Induce Cytoplasmic Incompatibility.</title>
        <authorList>
            <person name="Takano S."/>
            <person name="Gotoh Y."/>
            <person name="Hayashi T."/>
        </authorList>
    </citation>
    <scope>NUCLEOTIDE SEQUENCE [LARGE SCALE GENOMIC DNA]</scope>
    <source>
        <strain evidence="7">L5</strain>
    </source>
</reference>
<dbReference type="InterPro" id="IPR033749">
    <property type="entry name" value="Polyprenyl_synt_CS"/>
</dbReference>
<dbReference type="Proteomes" id="UP000637906">
    <property type="component" value="Unassembled WGS sequence"/>
</dbReference>
<evidence type="ECO:0000256" key="1">
    <source>
        <dbReference type="ARBA" id="ARBA00001946"/>
    </source>
</evidence>
<keyword evidence="4" id="KW-0479">Metal-binding</keyword>
<keyword evidence="3 6" id="KW-0808">Transferase</keyword>
<dbReference type="SFLD" id="SFLDS00005">
    <property type="entry name" value="Isoprenoid_Synthase_Type_I"/>
    <property type="match status" value="1"/>
</dbReference>
<dbReference type="Gene3D" id="1.10.600.10">
    <property type="entry name" value="Farnesyl Diphosphate Synthase"/>
    <property type="match status" value="1"/>
</dbReference>
<keyword evidence="8" id="KW-1185">Reference proteome</keyword>
<dbReference type="EMBL" id="BNGU01000014">
    <property type="protein sequence ID" value="GHM59464.1"/>
    <property type="molecule type" value="Genomic_DNA"/>
</dbReference>
<dbReference type="GO" id="GO:0008299">
    <property type="term" value="P:isoprenoid biosynthetic process"/>
    <property type="evidence" value="ECO:0007669"/>
    <property type="project" value="InterPro"/>
</dbReference>
<comment type="caution">
    <text evidence="7">The sequence shown here is derived from an EMBL/GenBank/DDBJ whole genome shotgun (WGS) entry which is preliminary data.</text>
</comment>
<dbReference type="PANTHER" id="PTHR12001">
    <property type="entry name" value="GERANYLGERANYL PYROPHOSPHATE SYNTHASE"/>
    <property type="match status" value="1"/>
</dbReference>
<keyword evidence="5" id="KW-0460">Magnesium</keyword>
<evidence type="ECO:0000256" key="6">
    <source>
        <dbReference type="RuleBase" id="RU004466"/>
    </source>
</evidence>
<evidence type="ECO:0000256" key="3">
    <source>
        <dbReference type="ARBA" id="ARBA00022679"/>
    </source>
</evidence>
<dbReference type="GO" id="GO:0046872">
    <property type="term" value="F:metal ion binding"/>
    <property type="evidence" value="ECO:0007669"/>
    <property type="project" value="UniProtKB-KW"/>
</dbReference>
<comment type="similarity">
    <text evidence="2 6">Belongs to the FPP/GGPP synthase family.</text>
</comment>
<dbReference type="SUPFAM" id="SSF48576">
    <property type="entry name" value="Terpenoid synthases"/>
    <property type="match status" value="1"/>
</dbReference>
<dbReference type="PROSITE" id="PS00444">
    <property type="entry name" value="POLYPRENYL_SYNTHASE_2"/>
    <property type="match status" value="1"/>
</dbReference>
<organism evidence="7 8">
    <name type="scientific">Candidatus Mesenet longicola</name>
    <dbReference type="NCBI Taxonomy" id="1892558"/>
    <lineage>
        <taxon>Bacteria</taxon>
        <taxon>Pseudomonadati</taxon>
        <taxon>Pseudomonadota</taxon>
        <taxon>Alphaproteobacteria</taxon>
        <taxon>Rickettsiales</taxon>
        <taxon>Anaplasmataceae</taxon>
        <taxon>Candidatus Mesenet</taxon>
    </lineage>
</organism>
<dbReference type="PROSITE" id="PS00723">
    <property type="entry name" value="POLYPRENYL_SYNTHASE_1"/>
    <property type="match status" value="1"/>
</dbReference>
<comment type="cofactor">
    <cofactor evidence="1">
        <name>Mg(2+)</name>
        <dbReference type="ChEBI" id="CHEBI:18420"/>
    </cofactor>
</comment>
<dbReference type="GO" id="GO:0004659">
    <property type="term" value="F:prenyltransferase activity"/>
    <property type="evidence" value="ECO:0007669"/>
    <property type="project" value="InterPro"/>
</dbReference>
<accession>A0A8J3MM06</accession>
<evidence type="ECO:0000313" key="7">
    <source>
        <dbReference type="EMBL" id="GHM59464.1"/>
    </source>
</evidence>
<dbReference type="AlphaFoldDB" id="A0A8J3MM06"/>
<evidence type="ECO:0000313" key="8">
    <source>
        <dbReference type="Proteomes" id="UP000637906"/>
    </source>
</evidence>
<dbReference type="InterPro" id="IPR000092">
    <property type="entry name" value="Polyprenyl_synt"/>
</dbReference>